<keyword evidence="5" id="KW-1185">Reference proteome</keyword>
<dbReference type="AlphaFoldDB" id="A0A7J7LWR0"/>
<dbReference type="Pfam" id="PF00657">
    <property type="entry name" value="Lipase_GDSL"/>
    <property type="match status" value="1"/>
</dbReference>
<accession>A0A7J7LWR0</accession>
<comment type="similarity">
    <text evidence="1">Belongs to the 'GDSL' lipolytic enzyme family.</text>
</comment>
<dbReference type="InterPro" id="IPR035669">
    <property type="entry name" value="SGNH_plant_lipase-like"/>
</dbReference>
<evidence type="ECO:0000256" key="3">
    <source>
        <dbReference type="SAM" id="SignalP"/>
    </source>
</evidence>
<evidence type="ECO:0000256" key="2">
    <source>
        <dbReference type="ARBA" id="ARBA00022729"/>
    </source>
</evidence>
<dbReference type="EMBL" id="JACGCM010001948">
    <property type="protein sequence ID" value="KAF6147073.1"/>
    <property type="molecule type" value="Genomic_DNA"/>
</dbReference>
<dbReference type="Proteomes" id="UP000541444">
    <property type="component" value="Unassembled WGS sequence"/>
</dbReference>
<feature type="signal peptide" evidence="3">
    <location>
        <begin position="1"/>
        <end position="22"/>
    </location>
</feature>
<dbReference type="InterPro" id="IPR001087">
    <property type="entry name" value="GDSL"/>
</dbReference>
<dbReference type="PANTHER" id="PTHR45642:SF139">
    <property type="entry name" value="SGNH HYDROLASE-TYPE ESTERASE DOMAIN-CONTAINING PROTEIN"/>
    <property type="match status" value="1"/>
</dbReference>
<dbReference type="SUPFAM" id="SSF52266">
    <property type="entry name" value="SGNH hydrolase"/>
    <property type="match status" value="1"/>
</dbReference>
<name>A0A7J7LWR0_9MAGN</name>
<feature type="chain" id="PRO_5029764468" evidence="3">
    <location>
        <begin position="23"/>
        <end position="366"/>
    </location>
</feature>
<proteinExistence type="inferred from homology"/>
<organism evidence="4 5">
    <name type="scientific">Kingdonia uniflora</name>
    <dbReference type="NCBI Taxonomy" id="39325"/>
    <lineage>
        <taxon>Eukaryota</taxon>
        <taxon>Viridiplantae</taxon>
        <taxon>Streptophyta</taxon>
        <taxon>Embryophyta</taxon>
        <taxon>Tracheophyta</taxon>
        <taxon>Spermatophyta</taxon>
        <taxon>Magnoliopsida</taxon>
        <taxon>Ranunculales</taxon>
        <taxon>Circaeasteraceae</taxon>
        <taxon>Kingdonia</taxon>
    </lineage>
</organism>
<comment type="caution">
    <text evidence="4">The sequence shown here is derived from an EMBL/GenBank/DDBJ whole genome shotgun (WGS) entry which is preliminary data.</text>
</comment>
<dbReference type="Gene3D" id="3.40.50.1110">
    <property type="entry name" value="SGNH hydrolase"/>
    <property type="match status" value="1"/>
</dbReference>
<sequence length="366" mass="40312">MAHRAIFFFFLLALVLPLHVSSQSASSIAPPHNISAVFAFGDSTLDPGNNNALLTFFKANHVPYGRDFPSHVASGRFTNGRLPTDYLVSMLGIKSELPAYLNKTVPNQDLLTGVSFASAGTGLDDFTATVINALHMNTQLRHFRRCLGRIQRRFGLQRANQVVGDALFAIGSGTSDLIWSFYGLPGTRRLQFSISAYQDFLLRNLETFVERLYSMGARKLSITGLPPIGCLPFQVTTGSFMPSPHMFQRVCVTQQNTDSQVYNTKLQSLINRLQTTLPGVKIAYVDIYNPLMDMITNPGRYGFHETSRGCCGTGTMEMGPLCSGVIPTCPDASRYVFWDAVHPTQATYQVLANIYETTVLPLLTGS</sequence>
<keyword evidence="2 3" id="KW-0732">Signal</keyword>
<gene>
    <name evidence="4" type="ORF">GIB67_036792</name>
</gene>
<dbReference type="CDD" id="cd01837">
    <property type="entry name" value="SGNH_plant_lipase_like"/>
    <property type="match status" value="1"/>
</dbReference>
<dbReference type="PANTHER" id="PTHR45642">
    <property type="entry name" value="GDSL ESTERASE/LIPASE EXL3"/>
    <property type="match status" value="1"/>
</dbReference>
<dbReference type="OrthoDB" id="1600564at2759"/>
<dbReference type="InterPro" id="IPR050592">
    <property type="entry name" value="GDSL_lipolytic_enzyme"/>
</dbReference>
<evidence type="ECO:0000313" key="5">
    <source>
        <dbReference type="Proteomes" id="UP000541444"/>
    </source>
</evidence>
<reference evidence="4 5" key="1">
    <citation type="journal article" date="2020" name="IScience">
        <title>Genome Sequencing of the Endangered Kingdonia uniflora (Circaeasteraceae, Ranunculales) Reveals Potential Mechanisms of Evolutionary Specialization.</title>
        <authorList>
            <person name="Sun Y."/>
            <person name="Deng T."/>
            <person name="Zhang A."/>
            <person name="Moore M.J."/>
            <person name="Landis J.B."/>
            <person name="Lin N."/>
            <person name="Zhang H."/>
            <person name="Zhang X."/>
            <person name="Huang J."/>
            <person name="Zhang X."/>
            <person name="Sun H."/>
            <person name="Wang H."/>
        </authorList>
    </citation>
    <scope>NUCLEOTIDE SEQUENCE [LARGE SCALE GENOMIC DNA]</scope>
    <source>
        <strain evidence="4">TB1705</strain>
        <tissue evidence="4">Leaf</tissue>
    </source>
</reference>
<evidence type="ECO:0000313" key="4">
    <source>
        <dbReference type="EMBL" id="KAF6147073.1"/>
    </source>
</evidence>
<dbReference type="GO" id="GO:0016788">
    <property type="term" value="F:hydrolase activity, acting on ester bonds"/>
    <property type="evidence" value="ECO:0007669"/>
    <property type="project" value="InterPro"/>
</dbReference>
<dbReference type="InterPro" id="IPR036514">
    <property type="entry name" value="SGNH_hydro_sf"/>
</dbReference>
<protein>
    <submittedName>
        <fullName evidence="4">Uncharacterized protein</fullName>
    </submittedName>
</protein>
<evidence type="ECO:0000256" key="1">
    <source>
        <dbReference type="ARBA" id="ARBA00008668"/>
    </source>
</evidence>